<reference evidence="2 3" key="1">
    <citation type="submission" date="2023-02" db="EMBL/GenBank/DDBJ databases">
        <title>Genome sequence of Sphingomonas naphthae.</title>
        <authorList>
            <person name="Kim S."/>
            <person name="Heo J."/>
            <person name="Kwon S.-W."/>
        </authorList>
    </citation>
    <scope>NUCLEOTIDE SEQUENCE [LARGE SCALE GENOMIC DNA]</scope>
    <source>
        <strain evidence="2 3">KACC 18716</strain>
    </source>
</reference>
<protein>
    <recommendedName>
        <fullName evidence="4">DUF2892 domain-containing protein</fullName>
    </recommendedName>
</protein>
<keyword evidence="1" id="KW-0472">Membrane</keyword>
<dbReference type="Proteomes" id="UP001220395">
    <property type="component" value="Chromosome"/>
</dbReference>
<feature type="transmembrane region" description="Helical" evidence="1">
    <location>
        <begin position="49"/>
        <end position="75"/>
    </location>
</feature>
<keyword evidence="1" id="KW-1133">Transmembrane helix</keyword>
<evidence type="ECO:0008006" key="4">
    <source>
        <dbReference type="Google" id="ProtNLM"/>
    </source>
</evidence>
<sequence length="95" mass="9940">MAGDPLAVGTGRTAAIARLRRVLIRIAIGGVLLAFAVLAYLGWSGPIRLHMVVAVLGGVFFSTLIGCGLFALAFFSDQSGHDAEVSDATRRGPRE</sequence>
<dbReference type="EMBL" id="CP117411">
    <property type="protein sequence ID" value="WCT72833.1"/>
    <property type="molecule type" value="Genomic_DNA"/>
</dbReference>
<keyword evidence="1" id="KW-0812">Transmembrane</keyword>
<proteinExistence type="predicted"/>
<name>A0ABY7TIW2_9SPHN</name>
<evidence type="ECO:0000256" key="1">
    <source>
        <dbReference type="SAM" id="Phobius"/>
    </source>
</evidence>
<feature type="transmembrane region" description="Helical" evidence="1">
    <location>
        <begin position="22"/>
        <end position="43"/>
    </location>
</feature>
<evidence type="ECO:0000313" key="3">
    <source>
        <dbReference type="Proteomes" id="UP001220395"/>
    </source>
</evidence>
<keyword evidence="3" id="KW-1185">Reference proteome</keyword>
<evidence type="ECO:0000313" key="2">
    <source>
        <dbReference type="EMBL" id="WCT72833.1"/>
    </source>
</evidence>
<accession>A0ABY7TIW2</accession>
<dbReference type="RefSeq" id="WP_273686806.1">
    <property type="nucleotide sequence ID" value="NZ_CP117411.1"/>
</dbReference>
<gene>
    <name evidence="2" type="ORF">PQ455_14480</name>
</gene>
<organism evidence="2 3">
    <name type="scientific">Sphingomonas naphthae</name>
    <dbReference type="NCBI Taxonomy" id="1813468"/>
    <lineage>
        <taxon>Bacteria</taxon>
        <taxon>Pseudomonadati</taxon>
        <taxon>Pseudomonadota</taxon>
        <taxon>Alphaproteobacteria</taxon>
        <taxon>Sphingomonadales</taxon>
        <taxon>Sphingomonadaceae</taxon>
        <taxon>Sphingomonas</taxon>
    </lineage>
</organism>